<organism evidence="4">
    <name type="scientific">Cacopsylla melanoneura</name>
    <dbReference type="NCBI Taxonomy" id="428564"/>
    <lineage>
        <taxon>Eukaryota</taxon>
        <taxon>Metazoa</taxon>
        <taxon>Ecdysozoa</taxon>
        <taxon>Arthropoda</taxon>
        <taxon>Hexapoda</taxon>
        <taxon>Insecta</taxon>
        <taxon>Pterygota</taxon>
        <taxon>Neoptera</taxon>
        <taxon>Paraneoptera</taxon>
        <taxon>Hemiptera</taxon>
        <taxon>Sternorrhyncha</taxon>
        <taxon>Psylloidea</taxon>
        <taxon>Psyllidae</taxon>
        <taxon>Psyllinae</taxon>
        <taxon>Cacopsylla</taxon>
    </lineage>
</organism>
<dbReference type="Gene3D" id="1.10.510.10">
    <property type="entry name" value="Transferase(Phosphotransferase) domain 1"/>
    <property type="match status" value="1"/>
</dbReference>
<dbReference type="InterPro" id="IPR008271">
    <property type="entry name" value="Ser/Thr_kinase_AS"/>
</dbReference>
<name>A0A8D8RQL9_9HEMI</name>
<dbReference type="SMART" id="SM00220">
    <property type="entry name" value="S_TKc"/>
    <property type="match status" value="1"/>
</dbReference>
<dbReference type="EMBL" id="HBUF01365868">
    <property type="protein sequence ID" value="CAG6723531.1"/>
    <property type="molecule type" value="Transcribed_RNA"/>
</dbReference>
<dbReference type="PROSITE" id="PS00108">
    <property type="entry name" value="PROTEIN_KINASE_ST"/>
    <property type="match status" value="1"/>
</dbReference>
<evidence type="ECO:0000256" key="2">
    <source>
        <dbReference type="SAM" id="MobiDB-lite"/>
    </source>
</evidence>
<dbReference type="GO" id="GO:0005524">
    <property type="term" value="F:ATP binding"/>
    <property type="evidence" value="ECO:0007669"/>
    <property type="project" value="InterPro"/>
</dbReference>
<dbReference type="GO" id="GO:0004674">
    <property type="term" value="F:protein serine/threonine kinase activity"/>
    <property type="evidence" value="ECO:0007669"/>
    <property type="project" value="UniProtKB-EC"/>
</dbReference>
<keyword evidence="4" id="KW-0808">Transferase</keyword>
<dbReference type="Pfam" id="PF00069">
    <property type="entry name" value="Pkinase"/>
    <property type="match status" value="1"/>
</dbReference>
<dbReference type="InterPro" id="IPR000719">
    <property type="entry name" value="Prot_kinase_dom"/>
</dbReference>
<dbReference type="EMBL" id="HBUF01365869">
    <property type="protein sequence ID" value="CAG6723532.1"/>
    <property type="molecule type" value="Transcribed_RNA"/>
</dbReference>
<dbReference type="AlphaFoldDB" id="A0A8D8RQL9"/>
<dbReference type="EMBL" id="HBUF01515059">
    <property type="protein sequence ID" value="CAG6747622.1"/>
    <property type="molecule type" value="Transcribed_RNA"/>
</dbReference>
<dbReference type="EMBL" id="HBUF01172390">
    <property type="protein sequence ID" value="CAG6653190.1"/>
    <property type="molecule type" value="Transcribed_RNA"/>
</dbReference>
<sequence>MGRKPIEKPRITVSGIRLPDPIPDGEIITDTRLGQWKIGRSIGFGGFGEIYLASEYIDKHYGHHHEDRNSQHVVKVEPHSSSTLFVEMNFYLRVATEEKVSEWKEYYNQTVLGMPHLVGFGSHFFHEKLRFLVLPRYGCDVQKKFYEFGRRFHPKTAFTLCYYIIDILEYIHSHGYVHNDIKASNLVLGVPGQGQAPVYLVDFGLACRYIDKETGLHKPYCEDERRAHNGTLEYTSRDGHCGALSRKGDLEILGYNLLQWLVGYLPWEMDLSDPDRVATLKKRAMGHINDFVSRCYIKDDAPPGALIDYLKYINSLKFDTTPDYKYCKKLFRLGVQQSGYRFDKVLSFDSHGLPLTKVKSIKRLQSEIENIVEESSPRKLFIVNNSIKTPELRIPCNVQDFNRITRYSATESQILSNKRFDWVKVLQSNPEKKFSKLKKKERLMSEKACDNLASCDELINSLKMNKPTYAMLEQMERMRQRQLAEQNQNDDPMGMNEDSNNNRRKKGKSRSKLNFVTSPKKTRSKTLKKPASPLASASKNLSLVTMKPTIRNQPLGKKTSREPKKESINNVVNRNSSREKRSVSKNTSHSVSEELKGSSSKLETNDSQQYSSETKVTRRVGRPKKVSNSSEPEDNNIVPIVKRGRPKGVNSPNKNNDKTAIHRVDRSKVVAKSPPKGKDETTPRSRLRRPRSNTTLGKLNKKLMIVLTKLSPLMEDVPRIHRSERLKKSIAMIN</sequence>
<dbReference type="EMBL" id="HBUF01085751">
    <property type="protein sequence ID" value="CAG6634255.1"/>
    <property type="molecule type" value="Transcribed_RNA"/>
</dbReference>
<evidence type="ECO:0000313" key="4">
    <source>
        <dbReference type="EMBL" id="CAG6653189.1"/>
    </source>
</evidence>
<feature type="region of interest" description="Disordered" evidence="2">
    <location>
        <begin position="479"/>
        <end position="696"/>
    </location>
</feature>
<keyword evidence="4" id="KW-0418">Kinase</keyword>
<reference evidence="4" key="1">
    <citation type="submission" date="2021-05" db="EMBL/GenBank/DDBJ databases">
        <authorList>
            <person name="Alioto T."/>
            <person name="Alioto T."/>
            <person name="Gomez Garrido J."/>
        </authorList>
    </citation>
    <scope>NUCLEOTIDE SEQUENCE</scope>
</reference>
<dbReference type="InterPro" id="IPR011009">
    <property type="entry name" value="Kinase-like_dom_sf"/>
</dbReference>
<evidence type="ECO:0000259" key="3">
    <source>
        <dbReference type="PROSITE" id="PS50011"/>
    </source>
</evidence>
<dbReference type="PROSITE" id="PS50011">
    <property type="entry name" value="PROTEIN_KINASE_DOM"/>
    <property type="match status" value="1"/>
</dbReference>
<dbReference type="EC" id="2.7.11.1" evidence="1"/>
<proteinExistence type="predicted"/>
<dbReference type="InterPro" id="IPR050235">
    <property type="entry name" value="CK1_Ser-Thr_kinase"/>
</dbReference>
<dbReference type="SUPFAM" id="SSF56112">
    <property type="entry name" value="Protein kinase-like (PK-like)"/>
    <property type="match status" value="1"/>
</dbReference>
<dbReference type="PANTHER" id="PTHR11909">
    <property type="entry name" value="CASEIN KINASE-RELATED"/>
    <property type="match status" value="1"/>
</dbReference>
<feature type="compositionally biased region" description="Basic residues" evidence="2">
    <location>
        <begin position="502"/>
        <end position="511"/>
    </location>
</feature>
<protein>
    <recommendedName>
        <fullName evidence="1">non-specific serine/threonine protein kinase</fullName>
        <ecNumber evidence="1">2.7.11.1</ecNumber>
    </recommendedName>
</protein>
<dbReference type="EMBL" id="HBUF01172389">
    <property type="protein sequence ID" value="CAG6653189.1"/>
    <property type="molecule type" value="Transcribed_RNA"/>
</dbReference>
<accession>A0A8D8RQL9</accession>
<feature type="compositionally biased region" description="Basic and acidic residues" evidence="2">
    <location>
        <begin position="655"/>
        <end position="668"/>
    </location>
</feature>
<evidence type="ECO:0000256" key="1">
    <source>
        <dbReference type="ARBA" id="ARBA00012513"/>
    </source>
</evidence>
<feature type="compositionally biased region" description="Polar residues" evidence="2">
    <location>
        <begin position="605"/>
        <end position="614"/>
    </location>
</feature>
<feature type="domain" description="Protein kinase" evidence="3">
    <location>
        <begin position="36"/>
        <end position="318"/>
    </location>
</feature>